<dbReference type="OrthoDB" id="443772at2759"/>
<organism evidence="2 3">
    <name type="scientific">Polyplosphaeria fusca</name>
    <dbReference type="NCBI Taxonomy" id="682080"/>
    <lineage>
        <taxon>Eukaryota</taxon>
        <taxon>Fungi</taxon>
        <taxon>Dikarya</taxon>
        <taxon>Ascomycota</taxon>
        <taxon>Pezizomycotina</taxon>
        <taxon>Dothideomycetes</taxon>
        <taxon>Pleosporomycetidae</taxon>
        <taxon>Pleosporales</taxon>
        <taxon>Tetraplosphaeriaceae</taxon>
        <taxon>Polyplosphaeria</taxon>
    </lineage>
</organism>
<reference evidence="2" key="1">
    <citation type="journal article" date="2020" name="Stud. Mycol.">
        <title>101 Dothideomycetes genomes: a test case for predicting lifestyles and emergence of pathogens.</title>
        <authorList>
            <person name="Haridas S."/>
            <person name="Albert R."/>
            <person name="Binder M."/>
            <person name="Bloem J."/>
            <person name="Labutti K."/>
            <person name="Salamov A."/>
            <person name="Andreopoulos B."/>
            <person name="Baker S."/>
            <person name="Barry K."/>
            <person name="Bills G."/>
            <person name="Bluhm B."/>
            <person name="Cannon C."/>
            <person name="Castanera R."/>
            <person name="Culley D."/>
            <person name="Daum C."/>
            <person name="Ezra D."/>
            <person name="Gonzalez J."/>
            <person name="Henrissat B."/>
            <person name="Kuo A."/>
            <person name="Liang C."/>
            <person name="Lipzen A."/>
            <person name="Lutzoni F."/>
            <person name="Magnuson J."/>
            <person name="Mondo S."/>
            <person name="Nolan M."/>
            <person name="Ohm R."/>
            <person name="Pangilinan J."/>
            <person name="Park H.-J."/>
            <person name="Ramirez L."/>
            <person name="Alfaro M."/>
            <person name="Sun H."/>
            <person name="Tritt A."/>
            <person name="Yoshinaga Y."/>
            <person name="Zwiers L.-H."/>
            <person name="Turgeon B."/>
            <person name="Goodwin S."/>
            <person name="Spatafora J."/>
            <person name="Crous P."/>
            <person name="Grigoriev I."/>
        </authorList>
    </citation>
    <scope>NUCLEOTIDE SEQUENCE</scope>
    <source>
        <strain evidence="2">CBS 125425</strain>
    </source>
</reference>
<name>A0A9P4QZN9_9PLEO</name>
<dbReference type="Proteomes" id="UP000799444">
    <property type="component" value="Unassembled WGS sequence"/>
</dbReference>
<protein>
    <submittedName>
        <fullName evidence="2">Uncharacterized protein</fullName>
    </submittedName>
</protein>
<feature type="compositionally biased region" description="Low complexity" evidence="1">
    <location>
        <begin position="7"/>
        <end position="27"/>
    </location>
</feature>
<comment type="caution">
    <text evidence="2">The sequence shown here is derived from an EMBL/GenBank/DDBJ whole genome shotgun (WGS) entry which is preliminary data.</text>
</comment>
<evidence type="ECO:0000256" key="1">
    <source>
        <dbReference type="SAM" id="MobiDB-lite"/>
    </source>
</evidence>
<keyword evidence="3" id="KW-1185">Reference proteome</keyword>
<dbReference type="EMBL" id="ML996152">
    <property type="protein sequence ID" value="KAF2734138.1"/>
    <property type="molecule type" value="Genomic_DNA"/>
</dbReference>
<evidence type="ECO:0000313" key="3">
    <source>
        <dbReference type="Proteomes" id="UP000799444"/>
    </source>
</evidence>
<gene>
    <name evidence="2" type="ORF">EJ04DRAFT_437813</name>
</gene>
<accession>A0A9P4QZN9</accession>
<dbReference type="AlphaFoldDB" id="A0A9P4QZN9"/>
<evidence type="ECO:0000313" key="2">
    <source>
        <dbReference type="EMBL" id="KAF2734138.1"/>
    </source>
</evidence>
<sequence>MKSKTLSPLPRTASTRSTSSRTSTPPSEVGTAVSTAAEGFFFAGDLTPSKSSKIPQFATPPPIPASAREVPPMDDYDTPSTELPHTVYYLTVTTPHTDSFTIYGPKSSVLEHKGKIIELISNSPAAIKKYEKLRAVKGQKHLDELGFHTLVIPQERGTHTVLQLVRESNKPIHSALHSTQSPIYLVTARGPLVYDLGGTNRTVVSGRLKGFAVTSRMVSSFNSLKAGKAAARKAMGVLLQQGTVDAMKVLMTENEDRDGRGNWVLMAMDAMRVWEVAVVLVRDG</sequence>
<feature type="region of interest" description="Disordered" evidence="1">
    <location>
        <begin position="1"/>
        <end position="31"/>
    </location>
</feature>
<proteinExistence type="predicted"/>